<evidence type="ECO:0000256" key="1">
    <source>
        <dbReference type="ARBA" id="ARBA00022737"/>
    </source>
</evidence>
<feature type="transmembrane region" description="Helical" evidence="3">
    <location>
        <begin position="63"/>
        <end position="86"/>
    </location>
</feature>
<evidence type="ECO:0000313" key="4">
    <source>
        <dbReference type="EMBL" id="KAJ1360375.1"/>
    </source>
</evidence>
<accession>A0AAD5MKV3</accession>
<gene>
    <name evidence="4" type="ORF">KIN20_019328</name>
</gene>
<keyword evidence="1" id="KW-0677">Repeat</keyword>
<dbReference type="EMBL" id="JAHQIW010003849">
    <property type="protein sequence ID" value="KAJ1360375.1"/>
    <property type="molecule type" value="Genomic_DNA"/>
</dbReference>
<evidence type="ECO:0000256" key="2">
    <source>
        <dbReference type="SAM" id="MobiDB-lite"/>
    </source>
</evidence>
<dbReference type="PANTHER" id="PTHR24637">
    <property type="entry name" value="COLLAGEN"/>
    <property type="match status" value="1"/>
</dbReference>
<evidence type="ECO:0000313" key="5">
    <source>
        <dbReference type="Proteomes" id="UP001196413"/>
    </source>
</evidence>
<dbReference type="Pfam" id="PF01391">
    <property type="entry name" value="Collagen"/>
    <property type="match status" value="2"/>
</dbReference>
<feature type="region of interest" description="Disordered" evidence="2">
    <location>
        <begin position="143"/>
        <end position="168"/>
    </location>
</feature>
<proteinExistence type="predicted"/>
<reference evidence="4" key="1">
    <citation type="submission" date="2021-06" db="EMBL/GenBank/DDBJ databases">
        <title>Parelaphostrongylus tenuis whole genome reference sequence.</title>
        <authorList>
            <person name="Garwood T.J."/>
            <person name="Larsen P.A."/>
            <person name="Fountain-Jones N.M."/>
            <person name="Garbe J.R."/>
            <person name="Macchietto M.G."/>
            <person name="Kania S.A."/>
            <person name="Gerhold R.W."/>
            <person name="Richards J.E."/>
            <person name="Wolf T.M."/>
        </authorList>
    </citation>
    <scope>NUCLEOTIDE SEQUENCE</scope>
    <source>
        <strain evidence="4">MNPRO001-30</strain>
        <tissue evidence="4">Meninges</tissue>
    </source>
</reference>
<dbReference type="AlphaFoldDB" id="A0AAD5MKV3"/>
<feature type="compositionally biased region" description="Low complexity" evidence="2">
    <location>
        <begin position="157"/>
        <end position="168"/>
    </location>
</feature>
<feature type="region of interest" description="Disordered" evidence="2">
    <location>
        <begin position="197"/>
        <end position="330"/>
    </location>
</feature>
<protein>
    <recommendedName>
        <fullName evidence="6">Nematode cuticle collagen N-terminal domain-containing protein</fullName>
    </recommendedName>
</protein>
<evidence type="ECO:0000256" key="3">
    <source>
        <dbReference type="SAM" id="Phobius"/>
    </source>
</evidence>
<name>A0AAD5MKV3_PARTN</name>
<dbReference type="Proteomes" id="UP001196413">
    <property type="component" value="Unassembled WGS sequence"/>
</dbReference>
<feature type="compositionally biased region" description="Gly residues" evidence="2">
    <location>
        <begin position="231"/>
        <end position="240"/>
    </location>
</feature>
<keyword evidence="3" id="KW-0812">Transmembrane</keyword>
<keyword evidence="3" id="KW-1133">Transmembrane helix</keyword>
<evidence type="ECO:0008006" key="6">
    <source>
        <dbReference type="Google" id="ProtNLM"/>
    </source>
</evidence>
<keyword evidence="3" id="KW-0472">Membrane</keyword>
<comment type="caution">
    <text evidence="4">The sequence shown here is derived from an EMBL/GenBank/DDBJ whole genome shotgun (WGS) entry which is preliminary data.</text>
</comment>
<keyword evidence="5" id="KW-1185">Reference proteome</keyword>
<feature type="compositionally biased region" description="Low complexity" evidence="2">
    <location>
        <begin position="241"/>
        <end position="251"/>
    </location>
</feature>
<feature type="compositionally biased region" description="Low complexity" evidence="2">
    <location>
        <begin position="302"/>
        <end position="318"/>
    </location>
</feature>
<organism evidence="4 5">
    <name type="scientific">Parelaphostrongylus tenuis</name>
    <name type="common">Meningeal worm</name>
    <dbReference type="NCBI Taxonomy" id="148309"/>
    <lineage>
        <taxon>Eukaryota</taxon>
        <taxon>Metazoa</taxon>
        <taxon>Ecdysozoa</taxon>
        <taxon>Nematoda</taxon>
        <taxon>Chromadorea</taxon>
        <taxon>Rhabditida</taxon>
        <taxon>Rhabditina</taxon>
        <taxon>Rhabditomorpha</taxon>
        <taxon>Strongyloidea</taxon>
        <taxon>Metastrongylidae</taxon>
        <taxon>Parelaphostrongylus</taxon>
    </lineage>
</organism>
<sequence>MQSRFERDDHFATGFVLNSSIQKLSLILRSNRWNSRFAPMFRILCLLESVRFANLTETMVEYTVLQCTTVLSIVAILTLYSFLPFLSHRTSEIRSLLRNELIAFSELEAHAWNELHLEAKTNRLPRQVYDYCECQYSNSCPRGKPGKRGKDGADGVPGANGLPGEPGEPGILPEVLYRRIDGCMICPYGPKGKPGLAGTIGPQGKPGFPGVVGRKGIPGRRGNAGQSGPPGIRGQGGRIGPIGIPGKPGIKGLKGRDGVPGEIGPKGSPGRSGTPGKPGQMGSRGPQGPVGGSGMRGKRGKSGVPGLPGHRGPPGRNGEYCACPDRSSKG</sequence>
<dbReference type="InterPro" id="IPR008160">
    <property type="entry name" value="Collagen"/>
</dbReference>
<dbReference type="PANTHER" id="PTHR24637:SF298">
    <property type="entry name" value="CUTICLE COLLAGEN 75-RELATED"/>
    <property type="match status" value="1"/>
</dbReference>